<protein>
    <submittedName>
        <fullName evidence="4">Uncharacterized protein</fullName>
    </submittedName>
</protein>
<feature type="transmembrane region" description="Helical" evidence="2">
    <location>
        <begin position="103"/>
        <end position="121"/>
    </location>
</feature>
<feature type="transmembrane region" description="Helical" evidence="2">
    <location>
        <begin position="188"/>
        <end position="207"/>
    </location>
</feature>
<dbReference type="Proteomes" id="UP000663834">
    <property type="component" value="Unassembled WGS sequence"/>
</dbReference>
<feature type="transmembrane region" description="Helical" evidence="2">
    <location>
        <begin position="31"/>
        <end position="52"/>
    </location>
</feature>
<comment type="caution">
    <text evidence="4">The sequence shown here is derived from an EMBL/GenBank/DDBJ whole genome shotgun (WGS) entry which is preliminary data.</text>
</comment>
<keyword evidence="2" id="KW-0472">Membrane</keyword>
<gene>
    <name evidence="3" type="ORF">KQP761_LOCUS13626</name>
    <name evidence="5" type="ORF">MBJ925_LOCUS34418</name>
    <name evidence="4" type="ORF">XDN619_LOCUS27960</name>
</gene>
<evidence type="ECO:0000313" key="3">
    <source>
        <dbReference type="EMBL" id="CAF1482123.1"/>
    </source>
</evidence>
<accession>A0A816XKS6</accession>
<dbReference type="AlphaFoldDB" id="A0A816XKS6"/>
<dbReference type="Proteomes" id="UP000663824">
    <property type="component" value="Unassembled WGS sequence"/>
</dbReference>
<evidence type="ECO:0000313" key="5">
    <source>
        <dbReference type="EMBL" id="CAF2182169.1"/>
    </source>
</evidence>
<feature type="transmembrane region" description="Helical" evidence="2">
    <location>
        <begin position="6"/>
        <end position="24"/>
    </location>
</feature>
<evidence type="ECO:0000313" key="4">
    <source>
        <dbReference type="EMBL" id="CAF2147119.1"/>
    </source>
</evidence>
<feature type="transmembrane region" description="Helical" evidence="2">
    <location>
        <begin position="64"/>
        <end position="83"/>
    </location>
</feature>
<evidence type="ECO:0000313" key="6">
    <source>
        <dbReference type="Proteomes" id="UP000663887"/>
    </source>
</evidence>
<evidence type="ECO:0000256" key="2">
    <source>
        <dbReference type="SAM" id="Phobius"/>
    </source>
</evidence>
<evidence type="ECO:0000256" key="1">
    <source>
        <dbReference type="SAM" id="MobiDB-lite"/>
    </source>
</evidence>
<dbReference type="EMBL" id="CAJNOW010006363">
    <property type="protein sequence ID" value="CAF1482123.1"/>
    <property type="molecule type" value="Genomic_DNA"/>
</dbReference>
<feature type="region of interest" description="Disordered" evidence="1">
    <location>
        <begin position="259"/>
        <end position="286"/>
    </location>
</feature>
<keyword evidence="2" id="KW-0812">Transmembrane</keyword>
<dbReference type="InterPro" id="IPR043912">
    <property type="entry name" value="DUF5765"/>
</dbReference>
<dbReference type="OrthoDB" id="10267839at2759"/>
<dbReference type="EMBL" id="CAJNRE010018859">
    <property type="protein sequence ID" value="CAF2182169.1"/>
    <property type="molecule type" value="Genomic_DNA"/>
</dbReference>
<dbReference type="Pfam" id="PF19069">
    <property type="entry name" value="DUF5765"/>
    <property type="match status" value="1"/>
</dbReference>
<organism evidence="4 6">
    <name type="scientific">Rotaria magnacalcarata</name>
    <dbReference type="NCBI Taxonomy" id="392030"/>
    <lineage>
        <taxon>Eukaryota</taxon>
        <taxon>Metazoa</taxon>
        <taxon>Spiralia</taxon>
        <taxon>Gnathifera</taxon>
        <taxon>Rotifera</taxon>
        <taxon>Eurotatoria</taxon>
        <taxon>Bdelloidea</taxon>
        <taxon>Philodinida</taxon>
        <taxon>Philodinidae</taxon>
        <taxon>Rotaria</taxon>
    </lineage>
</organism>
<name>A0A816XKS6_9BILA</name>
<proteinExistence type="predicted"/>
<feature type="transmembrane region" description="Helical" evidence="2">
    <location>
        <begin position="162"/>
        <end position="181"/>
    </location>
</feature>
<dbReference type="EMBL" id="CAJNRG010013301">
    <property type="protein sequence ID" value="CAF2147119.1"/>
    <property type="molecule type" value="Genomic_DNA"/>
</dbReference>
<feature type="transmembrane region" description="Helical" evidence="2">
    <location>
        <begin position="213"/>
        <end position="231"/>
    </location>
</feature>
<reference evidence="4" key="1">
    <citation type="submission" date="2021-02" db="EMBL/GenBank/DDBJ databases">
        <authorList>
            <person name="Nowell W R."/>
        </authorList>
    </citation>
    <scope>NUCLEOTIDE SEQUENCE</scope>
</reference>
<keyword evidence="2" id="KW-1133">Transmembrane helix</keyword>
<sequence length="286" mass="32249">MCFSMEMSAAFAAIGLFASWWIWAKTSNTQLASGVFFFFTMELLQSIQYLFIAPNLDSPICDTIINQVLTIAGFLHICLQPYFCHVINASLTKNQKYIDRYLVIKRLCLIGGFMLFGRFLLTYQWPQTMNGPSTEWLRGPKLCTYRGNYHLAWSVPMADPTYVIPGAAIHSFLMFAPFFALYEKKGMIIQGIFLFAFGPYLAGLITPNLMEQASIWCFFSIAQIAIMLFCIRETLIINWGRNKSGHASLLSGKQSGAATATTTTATQNDTPDENVVKNNRKQRKLA</sequence>
<dbReference type="Proteomes" id="UP000663887">
    <property type="component" value="Unassembled WGS sequence"/>
</dbReference>